<dbReference type="EMBL" id="HE663493">
    <property type="protein sequence ID" value="CCG07336.1"/>
    <property type="molecule type" value="Genomic_DNA"/>
</dbReference>
<gene>
    <name evidence="1" type="ORF">RSPPHO_00710</name>
</gene>
<dbReference type="PATRIC" id="fig|1150469.3.peg.817"/>
<reference evidence="1 2" key="1">
    <citation type="submission" date="2012-02" db="EMBL/GenBank/DDBJ databases">
        <title>Shotgun genome sequence of Phaeospirillum photometricum DSM 122.</title>
        <authorList>
            <person name="Duquesne K."/>
            <person name="Sturgis J."/>
        </authorList>
    </citation>
    <scope>NUCLEOTIDE SEQUENCE [LARGE SCALE GENOMIC DNA]</scope>
    <source>
        <strain evidence="2">DSM122</strain>
    </source>
</reference>
<name>H6SQM1_PARPM</name>
<accession>H6SQM1</accession>
<protein>
    <submittedName>
        <fullName evidence="1">Uncharacterized protein</fullName>
    </submittedName>
</protein>
<dbReference type="RefSeq" id="WP_014413976.1">
    <property type="nucleotide sequence ID" value="NC_017059.1"/>
</dbReference>
<proteinExistence type="predicted"/>
<keyword evidence="2" id="KW-1185">Reference proteome</keyword>
<dbReference type="HOGENOM" id="CLU_2411257_0_0_5"/>
<evidence type="ECO:0000313" key="2">
    <source>
        <dbReference type="Proteomes" id="UP000033220"/>
    </source>
</evidence>
<dbReference type="KEGG" id="rpm:RSPPHO_00710"/>
<dbReference type="Proteomes" id="UP000033220">
    <property type="component" value="Chromosome DSM 122"/>
</dbReference>
<dbReference type="STRING" id="1150469.RSPPHO_00710"/>
<evidence type="ECO:0000313" key="1">
    <source>
        <dbReference type="EMBL" id="CCG07336.1"/>
    </source>
</evidence>
<dbReference type="AlphaFoldDB" id="H6SQM1"/>
<organism evidence="1 2">
    <name type="scientific">Pararhodospirillum photometricum DSM 122</name>
    <dbReference type="NCBI Taxonomy" id="1150469"/>
    <lineage>
        <taxon>Bacteria</taxon>
        <taxon>Pseudomonadati</taxon>
        <taxon>Pseudomonadota</taxon>
        <taxon>Alphaproteobacteria</taxon>
        <taxon>Rhodospirillales</taxon>
        <taxon>Rhodospirillaceae</taxon>
        <taxon>Pararhodospirillum</taxon>
    </lineage>
</organism>
<sequence length="92" mass="9746">MSNDLRRTLSQAYHTLDDLVAEAALAPGGVTVVPLPAGEAVALLWALGDARVEAERLWRLLCATGLLGAELGPRAVERVLPRAIPIWGGAHE</sequence>